<dbReference type="AlphaFoldDB" id="A0A1E4RDV6"/>
<organism evidence="2 3">
    <name type="scientific">Hyphopichia burtonii NRRL Y-1933</name>
    <dbReference type="NCBI Taxonomy" id="984485"/>
    <lineage>
        <taxon>Eukaryota</taxon>
        <taxon>Fungi</taxon>
        <taxon>Dikarya</taxon>
        <taxon>Ascomycota</taxon>
        <taxon>Saccharomycotina</taxon>
        <taxon>Pichiomycetes</taxon>
        <taxon>Debaryomycetaceae</taxon>
        <taxon>Hyphopichia</taxon>
    </lineage>
</organism>
<keyword evidence="1" id="KW-0175">Coiled coil</keyword>
<reference evidence="3" key="1">
    <citation type="submission" date="2016-05" db="EMBL/GenBank/DDBJ databases">
        <title>Comparative genomics of biotechnologically important yeasts.</title>
        <authorList>
            <consortium name="DOE Joint Genome Institute"/>
            <person name="Riley R."/>
            <person name="Haridas S."/>
            <person name="Wolfe K.H."/>
            <person name="Lopes M.R."/>
            <person name="Hittinger C.T."/>
            <person name="Goker M."/>
            <person name="Salamov A."/>
            <person name="Wisecaver J."/>
            <person name="Long T.M."/>
            <person name="Aerts A.L."/>
            <person name="Barry K."/>
            <person name="Choi C."/>
            <person name="Clum A."/>
            <person name="Coughlan A.Y."/>
            <person name="Deshpande S."/>
            <person name="Douglass A.P."/>
            <person name="Hanson S.J."/>
            <person name="Klenk H.-P."/>
            <person name="Labutti K."/>
            <person name="Lapidus A."/>
            <person name="Lindquist E."/>
            <person name="Lipzen A."/>
            <person name="Meier-Kolthoff J.P."/>
            <person name="Ohm R.A."/>
            <person name="Otillar R.P."/>
            <person name="Pangilinan J."/>
            <person name="Peng Y."/>
            <person name="Rokas A."/>
            <person name="Rosa C.A."/>
            <person name="Scheuner C."/>
            <person name="Sibirny A.A."/>
            <person name="Slot J.C."/>
            <person name="Stielow J.B."/>
            <person name="Sun H."/>
            <person name="Kurtzman C.P."/>
            <person name="Blackwell M."/>
            <person name="Grigoriev I.V."/>
            <person name="Jeffries T.W."/>
        </authorList>
    </citation>
    <scope>NUCLEOTIDE SEQUENCE [LARGE SCALE GENOMIC DNA]</scope>
    <source>
        <strain evidence="3">NRRL Y-1933</strain>
    </source>
</reference>
<accession>A0A1E4RDV6</accession>
<evidence type="ECO:0000313" key="2">
    <source>
        <dbReference type="EMBL" id="ODV65413.1"/>
    </source>
</evidence>
<keyword evidence="3" id="KW-1185">Reference proteome</keyword>
<feature type="coiled-coil region" evidence="1">
    <location>
        <begin position="37"/>
        <end position="82"/>
    </location>
</feature>
<dbReference type="EMBL" id="KV454544">
    <property type="protein sequence ID" value="ODV65413.1"/>
    <property type="molecule type" value="Genomic_DNA"/>
</dbReference>
<dbReference type="GeneID" id="30997346"/>
<proteinExistence type="predicted"/>
<protein>
    <submittedName>
        <fullName evidence="2">Uncharacterized protein</fullName>
    </submittedName>
</protein>
<name>A0A1E4RDV6_9ASCO</name>
<evidence type="ECO:0000313" key="3">
    <source>
        <dbReference type="Proteomes" id="UP000095085"/>
    </source>
</evidence>
<dbReference type="OrthoDB" id="4084018at2759"/>
<feature type="coiled-coil region" evidence="1">
    <location>
        <begin position="125"/>
        <end position="187"/>
    </location>
</feature>
<dbReference type="Proteomes" id="UP000095085">
    <property type="component" value="Unassembled WGS sequence"/>
</dbReference>
<evidence type="ECO:0000256" key="1">
    <source>
        <dbReference type="SAM" id="Coils"/>
    </source>
</evidence>
<dbReference type="RefSeq" id="XP_020074480.1">
    <property type="nucleotide sequence ID" value="XM_020222797.1"/>
</dbReference>
<gene>
    <name evidence="2" type="ORF">HYPBUDRAFT_168163</name>
</gene>
<sequence>MPGSKLDKVKAILSERATPKVDSPSPVRSDDVQLVYLNELEKDIENTETFSKQADKAIKTLKEGLEAQLDSGESELERKMRILALHDTYSKISYIPSKNDVIGISTASKEVNELIGKQAKISSNLQEEGTELDDQAENLKTLINDYNEMLVNLEKRIQKNPSKLEGLSLKENKIQESEISLKNQLNQTKDKLSEASRVEKHLQSHLNKIVAKFLSFQHWSNEDFADEEAFKRNIRLFADVVNKLVENLLKTIEYEDDSVWLEIQPSASDESLINILLRNGILVSRQDSSSESYYLKLRKYGIEF</sequence>